<organism evidence="6 7">
    <name type="scientific">Pigmentiphaga soli</name>
    <dbReference type="NCBI Taxonomy" id="1007095"/>
    <lineage>
        <taxon>Bacteria</taxon>
        <taxon>Pseudomonadati</taxon>
        <taxon>Pseudomonadota</taxon>
        <taxon>Betaproteobacteria</taxon>
        <taxon>Burkholderiales</taxon>
        <taxon>Alcaligenaceae</taxon>
        <taxon>Pigmentiphaga</taxon>
    </lineage>
</organism>
<dbReference type="Pfam" id="PF03466">
    <property type="entry name" value="LysR_substrate"/>
    <property type="match status" value="1"/>
</dbReference>
<dbReference type="Gene3D" id="3.40.190.290">
    <property type="match status" value="1"/>
</dbReference>
<keyword evidence="7" id="KW-1185">Reference proteome</keyword>
<evidence type="ECO:0000256" key="4">
    <source>
        <dbReference type="ARBA" id="ARBA00023163"/>
    </source>
</evidence>
<evidence type="ECO:0000256" key="1">
    <source>
        <dbReference type="ARBA" id="ARBA00009437"/>
    </source>
</evidence>
<dbReference type="PROSITE" id="PS50931">
    <property type="entry name" value="HTH_LYSR"/>
    <property type="match status" value="1"/>
</dbReference>
<dbReference type="EMBL" id="BAABFO010000004">
    <property type="protein sequence ID" value="GAA4326842.1"/>
    <property type="molecule type" value="Genomic_DNA"/>
</dbReference>
<comment type="caution">
    <text evidence="6">The sequence shown here is derived from an EMBL/GenBank/DDBJ whole genome shotgun (WGS) entry which is preliminary data.</text>
</comment>
<dbReference type="Gene3D" id="1.10.10.10">
    <property type="entry name" value="Winged helix-like DNA-binding domain superfamily/Winged helix DNA-binding domain"/>
    <property type="match status" value="1"/>
</dbReference>
<evidence type="ECO:0000313" key="6">
    <source>
        <dbReference type="EMBL" id="GAA4326842.1"/>
    </source>
</evidence>
<dbReference type="SUPFAM" id="SSF53850">
    <property type="entry name" value="Periplasmic binding protein-like II"/>
    <property type="match status" value="1"/>
</dbReference>
<name>A0ABP8GM16_9BURK</name>
<evidence type="ECO:0000259" key="5">
    <source>
        <dbReference type="PROSITE" id="PS50931"/>
    </source>
</evidence>
<dbReference type="SUPFAM" id="SSF46785">
    <property type="entry name" value="Winged helix' DNA-binding domain"/>
    <property type="match status" value="1"/>
</dbReference>
<dbReference type="NCBIfam" id="NF008095">
    <property type="entry name" value="PRK10837.1"/>
    <property type="match status" value="1"/>
</dbReference>
<evidence type="ECO:0000256" key="3">
    <source>
        <dbReference type="ARBA" id="ARBA00023125"/>
    </source>
</evidence>
<dbReference type="Pfam" id="PF00126">
    <property type="entry name" value="HTH_1"/>
    <property type="match status" value="1"/>
</dbReference>
<keyword evidence="4" id="KW-0804">Transcription</keyword>
<dbReference type="Proteomes" id="UP001501671">
    <property type="component" value="Unassembled WGS sequence"/>
</dbReference>
<dbReference type="PRINTS" id="PR00039">
    <property type="entry name" value="HTHLYSR"/>
</dbReference>
<comment type="similarity">
    <text evidence="1">Belongs to the LysR transcriptional regulatory family.</text>
</comment>
<dbReference type="InterPro" id="IPR036390">
    <property type="entry name" value="WH_DNA-bd_sf"/>
</dbReference>
<dbReference type="InterPro" id="IPR000847">
    <property type="entry name" value="LysR_HTH_N"/>
</dbReference>
<dbReference type="InterPro" id="IPR005119">
    <property type="entry name" value="LysR_subst-bd"/>
</dbReference>
<keyword evidence="2" id="KW-0805">Transcription regulation</keyword>
<reference evidence="7" key="1">
    <citation type="journal article" date="2019" name="Int. J. Syst. Evol. Microbiol.">
        <title>The Global Catalogue of Microorganisms (GCM) 10K type strain sequencing project: providing services to taxonomists for standard genome sequencing and annotation.</title>
        <authorList>
            <consortium name="The Broad Institute Genomics Platform"/>
            <consortium name="The Broad Institute Genome Sequencing Center for Infectious Disease"/>
            <person name="Wu L."/>
            <person name="Ma J."/>
        </authorList>
    </citation>
    <scope>NUCLEOTIDE SEQUENCE [LARGE SCALE GENOMIC DNA]</scope>
    <source>
        <strain evidence="7">JCM 17666</strain>
    </source>
</reference>
<proteinExistence type="inferred from homology"/>
<accession>A0ABP8GM16</accession>
<dbReference type="InterPro" id="IPR036388">
    <property type="entry name" value="WH-like_DNA-bd_sf"/>
</dbReference>
<feature type="domain" description="HTH lysR-type" evidence="5">
    <location>
        <begin position="6"/>
        <end position="63"/>
    </location>
</feature>
<sequence length="318" mass="34090">MFPMRLTLRQLQIFVAVCETGGTLAAARRVSMSQSAASAALNDLENLLGTRLFDRIGKRLALNESGRLLLPQAQALLDGALGIERQFSIGAAGTAQLRVGASTTIGNYVMPPLIADFRKQLPQARIELLIGNTSDVVAQVSGFKVDIGFIEGNCHDVELEATPWLPDELVIVCSPAHPLASRQRGRRLGPGDLRAAEWLLREPGSGTREISDQMLLPHLHRFDAAMVLGNAEAIKRAAAEGLGLGCLSRWVVADMLADGRLAPLRTSLPPLVRHFYLIRHKRKVPSAGLARFIAHCQAATPAPGRGQAPADQATSGNG</sequence>
<evidence type="ECO:0000256" key="2">
    <source>
        <dbReference type="ARBA" id="ARBA00023015"/>
    </source>
</evidence>
<dbReference type="PANTHER" id="PTHR30126">
    <property type="entry name" value="HTH-TYPE TRANSCRIPTIONAL REGULATOR"/>
    <property type="match status" value="1"/>
</dbReference>
<keyword evidence="3" id="KW-0238">DNA-binding</keyword>
<gene>
    <name evidence="6" type="ORF">GCM10023144_10790</name>
</gene>
<dbReference type="PANTHER" id="PTHR30126:SF94">
    <property type="entry name" value="LYSR FAMILY TRANSCRIPTIONAL REGULATOR"/>
    <property type="match status" value="1"/>
</dbReference>
<evidence type="ECO:0000313" key="7">
    <source>
        <dbReference type="Proteomes" id="UP001501671"/>
    </source>
</evidence>
<dbReference type="CDD" id="cd08420">
    <property type="entry name" value="PBP2_CysL_like"/>
    <property type="match status" value="1"/>
</dbReference>
<protein>
    <submittedName>
        <fullName evidence="6">LysR family transcriptional regulator</fullName>
    </submittedName>
</protein>